<dbReference type="InterPro" id="IPR001837">
    <property type="entry name" value="Adenylate_cyclase-assoc_CAP"/>
</dbReference>
<dbReference type="GO" id="GO:0003779">
    <property type="term" value="F:actin binding"/>
    <property type="evidence" value="ECO:0007669"/>
    <property type="project" value="InterPro"/>
</dbReference>
<dbReference type="InterPro" id="IPR013912">
    <property type="entry name" value="Adenylate_cyclase-assoc_CAP_C"/>
</dbReference>
<dbReference type="GO" id="GO:0005886">
    <property type="term" value="C:plasma membrane"/>
    <property type="evidence" value="ECO:0007669"/>
    <property type="project" value="UniProtKB-SubCell"/>
</dbReference>
<dbReference type="Pfam" id="PF21938">
    <property type="entry name" value="CAP_N"/>
    <property type="match status" value="1"/>
</dbReference>
<comment type="subcellular location">
    <subcellularLocation>
        <location evidence="1">Cell membrane</location>
        <topology evidence="1">Peripheral membrane protein</topology>
    </subcellularLocation>
</comment>
<dbReference type="PANTHER" id="PTHR10652:SF0">
    <property type="entry name" value="ADENYLYL CYCLASE-ASSOCIATED PROTEIN"/>
    <property type="match status" value="1"/>
</dbReference>
<evidence type="ECO:0000256" key="4">
    <source>
        <dbReference type="ARBA" id="ARBA00023136"/>
    </source>
</evidence>
<dbReference type="GO" id="GO:0005737">
    <property type="term" value="C:cytoplasm"/>
    <property type="evidence" value="ECO:0007669"/>
    <property type="project" value="TreeGrafter"/>
</dbReference>
<gene>
    <name evidence="7" type="ORF">PHYEVI_LOCUS10784</name>
</gene>
<keyword evidence="3" id="KW-1003">Cell membrane</keyword>
<evidence type="ECO:0000256" key="5">
    <source>
        <dbReference type="SAM" id="MobiDB-lite"/>
    </source>
</evidence>
<dbReference type="InterPro" id="IPR017901">
    <property type="entry name" value="C-CAP_CF_C-like"/>
</dbReference>
<sequence>MSVLGYSDIISGPLAQYLQISAQIGGDVSQHSALVRDAFNAQFQFVQLASESSQPSNNDLMNLLGPTSEKIRQIQDYREKHRTSPYFNHLSAISESIPALGWVTISPAPSPYVKEMNDAGQFYTNRVLKEWKEKDKKHFDWAKAWVQTLSDLQAFVKQHHTTGLVWSGKGAPPKGGAPPPPGCPPPPPVLDLSSMGGAGDAGLDRSALFAEINRGENVTKGLKKVTSDMQTHKNPTLRQGPAPFKTSAASSVSAGRPAQVDKPPSFVRDGKKWMIEYQKGNNNLLVENAEMNNVVYLFKCENSTVQIRGKINSITLDSCKKTSVVFDSLVSSMEFINCQSVQMQVLGKVPTISIDKTDGCQIYLSSESLDVDIISSKSSEMNVMVPKGDGDYTELPIPEQYRTKINSKKTLTTEIVENKG</sequence>
<dbReference type="FunFam" id="1.25.40.330:FF:000001">
    <property type="entry name" value="Adenylyl cyclase-associated protein"/>
    <property type="match status" value="1"/>
</dbReference>
<proteinExistence type="inferred from homology"/>
<evidence type="ECO:0000256" key="3">
    <source>
        <dbReference type="ARBA" id="ARBA00022475"/>
    </source>
</evidence>
<dbReference type="GO" id="GO:0008179">
    <property type="term" value="F:adenylate cyclase binding"/>
    <property type="evidence" value="ECO:0007669"/>
    <property type="project" value="TreeGrafter"/>
</dbReference>
<dbReference type="SUPFAM" id="SSF69340">
    <property type="entry name" value="C-terminal domain of adenylylcyclase associated protein"/>
    <property type="match status" value="1"/>
</dbReference>
<dbReference type="Pfam" id="PF08603">
    <property type="entry name" value="CAP_C"/>
    <property type="match status" value="1"/>
</dbReference>
<dbReference type="InterPro" id="IPR016098">
    <property type="entry name" value="CAP/MinC_C"/>
</dbReference>
<reference evidence="7" key="1">
    <citation type="submission" date="2022-01" db="EMBL/GenBank/DDBJ databases">
        <authorList>
            <person name="King R."/>
        </authorList>
    </citation>
    <scope>NUCLEOTIDE SEQUENCE</scope>
</reference>
<dbReference type="OrthoDB" id="1601at2759"/>
<name>A0A9N9TX34_PHYSR</name>
<organism evidence="7 8">
    <name type="scientific">Phyllotreta striolata</name>
    <name type="common">Striped flea beetle</name>
    <name type="synonym">Crioceris striolata</name>
    <dbReference type="NCBI Taxonomy" id="444603"/>
    <lineage>
        <taxon>Eukaryota</taxon>
        <taxon>Metazoa</taxon>
        <taxon>Ecdysozoa</taxon>
        <taxon>Arthropoda</taxon>
        <taxon>Hexapoda</taxon>
        <taxon>Insecta</taxon>
        <taxon>Pterygota</taxon>
        <taxon>Neoptera</taxon>
        <taxon>Endopterygota</taxon>
        <taxon>Coleoptera</taxon>
        <taxon>Polyphaga</taxon>
        <taxon>Cucujiformia</taxon>
        <taxon>Chrysomeloidea</taxon>
        <taxon>Chrysomelidae</taxon>
        <taxon>Galerucinae</taxon>
        <taxon>Alticini</taxon>
        <taxon>Phyllotreta</taxon>
    </lineage>
</organism>
<dbReference type="FunFam" id="2.160.20.70:FF:000001">
    <property type="entry name" value="Adenylyl cyclase-associated protein"/>
    <property type="match status" value="1"/>
</dbReference>
<protein>
    <recommendedName>
        <fullName evidence="6">C-CAP/cofactor C-like domain-containing protein</fullName>
    </recommendedName>
</protein>
<comment type="similarity">
    <text evidence="2">Belongs to the CAP family.</text>
</comment>
<dbReference type="GO" id="GO:0019933">
    <property type="term" value="P:cAMP-mediated signaling"/>
    <property type="evidence" value="ECO:0007669"/>
    <property type="project" value="TreeGrafter"/>
</dbReference>
<evidence type="ECO:0000313" key="7">
    <source>
        <dbReference type="EMBL" id="CAG9864529.1"/>
    </source>
</evidence>
<dbReference type="EMBL" id="OU900101">
    <property type="protein sequence ID" value="CAG9864529.1"/>
    <property type="molecule type" value="Genomic_DNA"/>
</dbReference>
<accession>A0A9N9TX34</accession>
<dbReference type="InterPro" id="IPR036222">
    <property type="entry name" value="CAP_N_sf"/>
</dbReference>
<dbReference type="Gene3D" id="2.160.20.70">
    <property type="match status" value="1"/>
</dbReference>
<dbReference type="GO" id="GO:0007015">
    <property type="term" value="P:actin filament organization"/>
    <property type="evidence" value="ECO:0007669"/>
    <property type="project" value="TreeGrafter"/>
</dbReference>
<dbReference type="SMART" id="SM00673">
    <property type="entry name" value="CARP"/>
    <property type="match status" value="2"/>
</dbReference>
<evidence type="ECO:0000313" key="8">
    <source>
        <dbReference type="Proteomes" id="UP001153712"/>
    </source>
</evidence>
<dbReference type="SUPFAM" id="SSF101278">
    <property type="entry name" value="N-terminal domain of adenylylcyclase associated protein, CAP"/>
    <property type="match status" value="1"/>
</dbReference>
<evidence type="ECO:0000256" key="1">
    <source>
        <dbReference type="ARBA" id="ARBA00004202"/>
    </source>
</evidence>
<dbReference type="GO" id="GO:0000902">
    <property type="term" value="P:cell morphogenesis"/>
    <property type="evidence" value="ECO:0007669"/>
    <property type="project" value="TreeGrafter"/>
</dbReference>
<feature type="compositionally biased region" description="Polar residues" evidence="5">
    <location>
        <begin position="228"/>
        <end position="237"/>
    </location>
</feature>
<evidence type="ECO:0000259" key="6">
    <source>
        <dbReference type="PROSITE" id="PS51329"/>
    </source>
</evidence>
<dbReference type="Gene3D" id="1.25.40.330">
    <property type="entry name" value="Adenylate cyclase-associated CAP, N-terminal domain"/>
    <property type="match status" value="1"/>
</dbReference>
<feature type="region of interest" description="Disordered" evidence="5">
    <location>
        <begin position="228"/>
        <end position="265"/>
    </location>
</feature>
<dbReference type="InterPro" id="IPR036223">
    <property type="entry name" value="CAP_C_sf"/>
</dbReference>
<dbReference type="InterPro" id="IPR006599">
    <property type="entry name" value="CARP_motif"/>
</dbReference>
<keyword evidence="4" id="KW-0472">Membrane</keyword>
<feature type="domain" description="C-CAP/cofactor C-like" evidence="6">
    <location>
        <begin position="257"/>
        <end position="397"/>
    </location>
</feature>
<dbReference type="AlphaFoldDB" id="A0A9N9TX34"/>
<dbReference type="PANTHER" id="PTHR10652">
    <property type="entry name" value="ADENYLYL CYCLASE-ASSOCIATED PROTEIN"/>
    <property type="match status" value="1"/>
</dbReference>
<dbReference type="PROSITE" id="PS51329">
    <property type="entry name" value="C_CAP_COFACTOR_C"/>
    <property type="match status" value="1"/>
</dbReference>
<dbReference type="Proteomes" id="UP001153712">
    <property type="component" value="Chromosome 8"/>
</dbReference>
<evidence type="ECO:0000256" key="2">
    <source>
        <dbReference type="ARBA" id="ARBA00007659"/>
    </source>
</evidence>
<keyword evidence="8" id="KW-1185">Reference proteome</keyword>
<dbReference type="InterPro" id="IPR053950">
    <property type="entry name" value="CAP_N"/>
</dbReference>